<evidence type="ECO:0000256" key="2">
    <source>
        <dbReference type="SAM" id="SignalP"/>
    </source>
</evidence>
<name>A0AA39K3C2_9AGAR</name>
<protein>
    <submittedName>
        <fullName evidence="3">Uncharacterized protein</fullName>
    </submittedName>
</protein>
<reference evidence="3" key="1">
    <citation type="submission" date="2023-06" db="EMBL/GenBank/DDBJ databases">
        <authorList>
            <consortium name="Lawrence Berkeley National Laboratory"/>
            <person name="Ahrendt S."/>
            <person name="Sahu N."/>
            <person name="Indic B."/>
            <person name="Wong-Bajracharya J."/>
            <person name="Merenyi Z."/>
            <person name="Ke H.-M."/>
            <person name="Monk M."/>
            <person name="Kocsube S."/>
            <person name="Drula E."/>
            <person name="Lipzen A."/>
            <person name="Balint B."/>
            <person name="Henrissat B."/>
            <person name="Andreopoulos B."/>
            <person name="Martin F.M."/>
            <person name="Harder C.B."/>
            <person name="Rigling D."/>
            <person name="Ford K.L."/>
            <person name="Foster G.D."/>
            <person name="Pangilinan J."/>
            <person name="Papanicolaou A."/>
            <person name="Barry K."/>
            <person name="LaButti K."/>
            <person name="Viragh M."/>
            <person name="Koriabine M."/>
            <person name="Yan M."/>
            <person name="Riley R."/>
            <person name="Champramary S."/>
            <person name="Plett K.L."/>
            <person name="Tsai I.J."/>
            <person name="Slot J."/>
            <person name="Sipos G."/>
            <person name="Plett J."/>
            <person name="Nagy L.G."/>
            <person name="Grigoriev I.V."/>
        </authorList>
    </citation>
    <scope>NUCLEOTIDE SEQUENCE</scope>
    <source>
        <strain evidence="3">FPL87.14</strain>
    </source>
</reference>
<accession>A0AA39K3C2</accession>
<keyword evidence="4" id="KW-1185">Reference proteome</keyword>
<comment type="caution">
    <text evidence="3">The sequence shown here is derived from an EMBL/GenBank/DDBJ whole genome shotgun (WGS) entry which is preliminary data.</text>
</comment>
<dbReference type="Proteomes" id="UP001175226">
    <property type="component" value="Unassembled WGS sequence"/>
</dbReference>
<feature type="signal peptide" evidence="2">
    <location>
        <begin position="1"/>
        <end position="18"/>
    </location>
</feature>
<dbReference type="AlphaFoldDB" id="A0AA39K3C2"/>
<gene>
    <name evidence="3" type="ORF">EV421DRAFT_1766739</name>
</gene>
<sequence>MSTNALMVPLCPIWKVLACFLKFLVDGVPKFETLGNFLYLERCGFGYAQCYWNTTVGCQAGPCQGAYITLMASLRWVEGGCNLDVQVARFIAFEMHAAITSQRPVSCFGAFVSMRAKDTVMVHARNPCHLPLLADSLWVKGTSVTAQTGDKCHLGSWAIYRFESRNTDGSMCLGSAIGRLACIFIPSSKISAGHGLIVVEEFTLGELHHKYGMPVLLGPSKHLVLDSAAIQFAINVQHDCDSAGCTPSGLAHRQQERLSSEATLRVIEHREADHFVVNMHAFHNARLLRKYLPRYLTVPRPLYSDRQQHHRDLGAALVVKQAEKRAETNQKIAKTRQRIRKQRKWPRAKSVDLERRRNQTNEHGWRG</sequence>
<feature type="chain" id="PRO_5041395342" evidence="2">
    <location>
        <begin position="19"/>
        <end position="367"/>
    </location>
</feature>
<feature type="compositionally biased region" description="Basic residues" evidence="1">
    <location>
        <begin position="333"/>
        <end position="347"/>
    </location>
</feature>
<dbReference type="EMBL" id="JAUEPT010000003">
    <property type="protein sequence ID" value="KAK0453817.1"/>
    <property type="molecule type" value="Genomic_DNA"/>
</dbReference>
<feature type="compositionally biased region" description="Basic and acidic residues" evidence="1">
    <location>
        <begin position="349"/>
        <end position="367"/>
    </location>
</feature>
<evidence type="ECO:0000256" key="1">
    <source>
        <dbReference type="SAM" id="MobiDB-lite"/>
    </source>
</evidence>
<proteinExistence type="predicted"/>
<keyword evidence="2" id="KW-0732">Signal</keyword>
<feature type="region of interest" description="Disordered" evidence="1">
    <location>
        <begin position="327"/>
        <end position="367"/>
    </location>
</feature>
<evidence type="ECO:0000313" key="3">
    <source>
        <dbReference type="EMBL" id="KAK0453817.1"/>
    </source>
</evidence>
<organism evidence="3 4">
    <name type="scientific">Armillaria borealis</name>
    <dbReference type="NCBI Taxonomy" id="47425"/>
    <lineage>
        <taxon>Eukaryota</taxon>
        <taxon>Fungi</taxon>
        <taxon>Dikarya</taxon>
        <taxon>Basidiomycota</taxon>
        <taxon>Agaricomycotina</taxon>
        <taxon>Agaricomycetes</taxon>
        <taxon>Agaricomycetidae</taxon>
        <taxon>Agaricales</taxon>
        <taxon>Marasmiineae</taxon>
        <taxon>Physalacriaceae</taxon>
        <taxon>Armillaria</taxon>
    </lineage>
</organism>
<evidence type="ECO:0000313" key="4">
    <source>
        <dbReference type="Proteomes" id="UP001175226"/>
    </source>
</evidence>
<feature type="non-terminal residue" evidence="3">
    <location>
        <position position="1"/>
    </location>
</feature>